<dbReference type="Pfam" id="PF00581">
    <property type="entry name" value="Rhodanese"/>
    <property type="match status" value="2"/>
</dbReference>
<comment type="subcellular location">
    <subcellularLocation>
        <location evidence="1">Mitochondrion</location>
    </subcellularLocation>
</comment>
<dbReference type="InterPro" id="IPR001307">
    <property type="entry name" value="Thiosulphate_STrfase_CS"/>
</dbReference>
<keyword evidence="9" id="KW-1185">Reference proteome</keyword>
<feature type="domain" description="Rhodanese" evidence="7">
    <location>
        <begin position="23"/>
        <end position="141"/>
    </location>
</feature>
<dbReference type="InParanoid" id="H3DNB7"/>
<dbReference type="GeneTree" id="ENSGT00510000046773"/>
<feature type="compositionally biased region" description="Basic and acidic residues" evidence="6">
    <location>
        <begin position="184"/>
        <end position="201"/>
    </location>
</feature>
<dbReference type="STRING" id="99883.ENSTNIP00000022016"/>
<keyword evidence="4" id="KW-0496">Mitochondrion</keyword>
<reference evidence="8" key="2">
    <citation type="submission" date="2025-08" db="UniProtKB">
        <authorList>
            <consortium name="Ensembl"/>
        </authorList>
    </citation>
    <scope>IDENTIFICATION</scope>
</reference>
<dbReference type="InterPro" id="IPR045078">
    <property type="entry name" value="TST/MPST-like"/>
</dbReference>
<dbReference type="PROSITE" id="PS00683">
    <property type="entry name" value="RHODANESE_2"/>
    <property type="match status" value="1"/>
</dbReference>
<dbReference type="PANTHER" id="PTHR11364:SF27">
    <property type="entry name" value="SULFURTRANSFERASE"/>
    <property type="match status" value="1"/>
</dbReference>
<dbReference type="FunFam" id="3.40.250.10:FF:000001">
    <property type="entry name" value="Sulfurtransferase"/>
    <property type="match status" value="1"/>
</dbReference>
<proteinExistence type="predicted"/>
<evidence type="ECO:0000256" key="3">
    <source>
        <dbReference type="ARBA" id="ARBA00022737"/>
    </source>
</evidence>
<dbReference type="FunFam" id="3.40.250.10:FF:000008">
    <property type="entry name" value="Sulfurtransferase"/>
    <property type="match status" value="1"/>
</dbReference>
<dbReference type="OMA" id="NNNWFAS"/>
<evidence type="ECO:0000256" key="5">
    <source>
        <dbReference type="RuleBase" id="RU000507"/>
    </source>
</evidence>
<evidence type="ECO:0000259" key="7">
    <source>
        <dbReference type="PROSITE" id="PS50206"/>
    </source>
</evidence>
<dbReference type="InterPro" id="IPR001763">
    <property type="entry name" value="Rhodanese-like_dom"/>
</dbReference>
<dbReference type="SMART" id="SM00450">
    <property type="entry name" value="RHOD"/>
    <property type="match status" value="2"/>
</dbReference>
<dbReference type="SUPFAM" id="SSF52821">
    <property type="entry name" value="Rhodanese/Cell cycle control phosphatase"/>
    <property type="match status" value="2"/>
</dbReference>
<dbReference type="Ensembl" id="ENSTNIT00000022252.1">
    <property type="protein sequence ID" value="ENSTNIP00000022016.1"/>
    <property type="gene ID" value="ENSTNIG00000018831.1"/>
</dbReference>
<evidence type="ECO:0000256" key="1">
    <source>
        <dbReference type="ARBA" id="ARBA00004173"/>
    </source>
</evidence>
<dbReference type="GO" id="GO:0004792">
    <property type="term" value="F:thiosulfate-cyanide sulfurtransferase activity"/>
    <property type="evidence" value="ECO:0007669"/>
    <property type="project" value="InterPro"/>
</dbReference>
<evidence type="ECO:0000256" key="6">
    <source>
        <dbReference type="SAM" id="MobiDB-lite"/>
    </source>
</evidence>
<evidence type="ECO:0000256" key="4">
    <source>
        <dbReference type="ARBA" id="ARBA00023128"/>
    </source>
</evidence>
<dbReference type="Gene3D" id="3.40.250.10">
    <property type="entry name" value="Rhodanese-like domain"/>
    <property type="match status" value="2"/>
</dbReference>
<dbReference type="HOGENOM" id="CLU_031618_3_1_1"/>
<evidence type="ECO:0000313" key="8">
    <source>
        <dbReference type="Ensembl" id="ENSTNIP00000022016.1"/>
    </source>
</evidence>
<dbReference type="GO" id="GO:0005739">
    <property type="term" value="C:mitochondrion"/>
    <property type="evidence" value="ECO:0007669"/>
    <property type="project" value="UniProtKB-SubCell"/>
</dbReference>
<sequence length="296" mass="33199">PEIMAFQARALLTSKWLADAMKTQSKMRILDTSWYLPKLRRNAKSEFKKKHIPGAAFFDIDQCCDKTSPLDHMLPSEKVFADYVGNLGIEKDTHVVYDANQLGAFSAPRVWWMFRVFGHSAVSVLNGGLRNWELEGKPVTNQYVRPTATDFKASLSRSWIKNYEDILDNMDTKRFQVVDARPEGRFRGLDPEPRDSTDTEPGHIPGSISMPFYSFLSKSGHFLPQEQLQALFAQAGVDLNRPLCVLCGSAVTACHVVLAAHECGHPGVSVYDGGWSEWFTRAAPEHVISDGRGKHL</sequence>
<dbReference type="CDD" id="cd01449">
    <property type="entry name" value="TST_Repeat_2"/>
    <property type="match status" value="1"/>
</dbReference>
<reference evidence="9" key="1">
    <citation type="journal article" date="2004" name="Nature">
        <title>Genome duplication in the teleost fish Tetraodon nigroviridis reveals the early vertebrate proto-karyotype.</title>
        <authorList>
            <person name="Jaillon O."/>
            <person name="Aury J.-M."/>
            <person name="Brunet F."/>
            <person name="Petit J.-L."/>
            <person name="Stange-Thomann N."/>
            <person name="Mauceli E."/>
            <person name="Bouneau L."/>
            <person name="Fischer C."/>
            <person name="Ozouf-Costaz C."/>
            <person name="Bernot A."/>
            <person name="Nicaud S."/>
            <person name="Jaffe D."/>
            <person name="Fisher S."/>
            <person name="Lutfalla G."/>
            <person name="Dossat C."/>
            <person name="Segurens B."/>
            <person name="Dasilva C."/>
            <person name="Salanoubat M."/>
            <person name="Levy M."/>
            <person name="Boudet N."/>
            <person name="Castellano S."/>
            <person name="Anthouard V."/>
            <person name="Jubin C."/>
            <person name="Castelli V."/>
            <person name="Katinka M."/>
            <person name="Vacherie B."/>
            <person name="Biemont C."/>
            <person name="Skalli Z."/>
            <person name="Cattolico L."/>
            <person name="Poulain J."/>
            <person name="De Berardinis V."/>
            <person name="Cruaud C."/>
            <person name="Duprat S."/>
            <person name="Brottier P."/>
            <person name="Coutanceau J.-P."/>
            <person name="Gouzy J."/>
            <person name="Parra G."/>
            <person name="Lardier G."/>
            <person name="Chapple C."/>
            <person name="McKernan K.J."/>
            <person name="McEwan P."/>
            <person name="Bosak S."/>
            <person name="Kellis M."/>
            <person name="Volff J.-N."/>
            <person name="Guigo R."/>
            <person name="Zody M.C."/>
            <person name="Mesirov J."/>
            <person name="Lindblad-Toh K."/>
            <person name="Birren B."/>
            <person name="Nusbaum C."/>
            <person name="Kahn D."/>
            <person name="Robinson-Rechavi M."/>
            <person name="Laudet V."/>
            <person name="Schachter V."/>
            <person name="Quetier F."/>
            <person name="Saurin W."/>
            <person name="Scarpelli C."/>
            <person name="Wincker P."/>
            <person name="Lander E.S."/>
            <person name="Weissenbach J."/>
            <person name="Roest Crollius H."/>
        </authorList>
    </citation>
    <scope>NUCLEOTIDE SEQUENCE [LARGE SCALE GENOMIC DNA]</scope>
</reference>
<accession>H3DNB7</accession>
<keyword evidence="2 5" id="KW-0808">Transferase</keyword>
<organism evidence="8 9">
    <name type="scientific">Tetraodon nigroviridis</name>
    <name type="common">Spotted green pufferfish</name>
    <name type="synonym">Chelonodon nigroviridis</name>
    <dbReference type="NCBI Taxonomy" id="99883"/>
    <lineage>
        <taxon>Eukaryota</taxon>
        <taxon>Metazoa</taxon>
        <taxon>Chordata</taxon>
        <taxon>Craniata</taxon>
        <taxon>Vertebrata</taxon>
        <taxon>Euteleostomi</taxon>
        <taxon>Actinopterygii</taxon>
        <taxon>Neopterygii</taxon>
        <taxon>Teleostei</taxon>
        <taxon>Neoteleostei</taxon>
        <taxon>Acanthomorphata</taxon>
        <taxon>Eupercaria</taxon>
        <taxon>Tetraodontiformes</taxon>
        <taxon>Tetradontoidea</taxon>
        <taxon>Tetraodontidae</taxon>
        <taxon>Tetraodon</taxon>
    </lineage>
</organism>
<reference evidence="8" key="3">
    <citation type="submission" date="2025-09" db="UniProtKB">
        <authorList>
            <consortium name="Ensembl"/>
        </authorList>
    </citation>
    <scope>IDENTIFICATION</scope>
</reference>
<evidence type="ECO:0000313" key="9">
    <source>
        <dbReference type="Proteomes" id="UP000007303"/>
    </source>
</evidence>
<protein>
    <recommendedName>
        <fullName evidence="5">Sulfurtransferase</fullName>
    </recommendedName>
</protein>
<dbReference type="AlphaFoldDB" id="H3DNB7"/>
<dbReference type="CDD" id="cd01448">
    <property type="entry name" value="TST_Repeat_1"/>
    <property type="match status" value="1"/>
</dbReference>
<feature type="domain" description="Rhodanese" evidence="7">
    <location>
        <begin position="171"/>
        <end position="287"/>
    </location>
</feature>
<evidence type="ECO:0000256" key="2">
    <source>
        <dbReference type="ARBA" id="ARBA00022679"/>
    </source>
</evidence>
<dbReference type="PROSITE" id="PS50206">
    <property type="entry name" value="RHODANESE_3"/>
    <property type="match status" value="2"/>
</dbReference>
<feature type="region of interest" description="Disordered" evidence="6">
    <location>
        <begin position="184"/>
        <end position="203"/>
    </location>
</feature>
<name>H3DNB7_TETNG</name>
<keyword evidence="3" id="KW-0677">Repeat</keyword>
<dbReference type="PROSITE" id="PS00380">
    <property type="entry name" value="RHODANESE_1"/>
    <property type="match status" value="1"/>
</dbReference>
<dbReference type="Proteomes" id="UP000007303">
    <property type="component" value="Unassembled WGS sequence"/>
</dbReference>
<dbReference type="InterPro" id="IPR036873">
    <property type="entry name" value="Rhodanese-like_dom_sf"/>
</dbReference>
<dbReference type="PANTHER" id="PTHR11364">
    <property type="entry name" value="THIOSULFATE SULFERTANSFERASE"/>
    <property type="match status" value="1"/>
</dbReference>